<sequence>MHKNIAFLGLGVMGGPMSANLAQKGLAVRAWNRTPNRPG</sequence>
<organism evidence="2 3">
    <name type="scientific">Gomphosphaeria aponina SAG 52.96 = DSM 107014</name>
    <dbReference type="NCBI Taxonomy" id="1521640"/>
    <lineage>
        <taxon>Bacteria</taxon>
        <taxon>Bacillati</taxon>
        <taxon>Cyanobacteriota</taxon>
        <taxon>Cyanophyceae</taxon>
        <taxon>Oscillatoriophycideae</taxon>
        <taxon>Chroococcales</taxon>
        <taxon>Gomphosphaeriaceae</taxon>
        <taxon>Gomphosphaeria</taxon>
    </lineage>
</organism>
<proteinExistence type="predicted"/>
<dbReference type="GO" id="GO:0016491">
    <property type="term" value="F:oxidoreductase activity"/>
    <property type="evidence" value="ECO:0007669"/>
    <property type="project" value="InterPro"/>
</dbReference>
<dbReference type="GO" id="GO:0050661">
    <property type="term" value="F:NADP binding"/>
    <property type="evidence" value="ECO:0007669"/>
    <property type="project" value="InterPro"/>
</dbReference>
<feature type="domain" description="6-phosphogluconate dehydrogenase NADP-binding" evidence="1">
    <location>
        <begin position="4"/>
        <end position="36"/>
    </location>
</feature>
<dbReference type="InterPro" id="IPR036291">
    <property type="entry name" value="NAD(P)-bd_dom_sf"/>
</dbReference>
<protein>
    <submittedName>
        <fullName evidence="2">Oxidoreductase</fullName>
    </submittedName>
</protein>
<dbReference type="Pfam" id="PF03446">
    <property type="entry name" value="NAD_binding_2"/>
    <property type="match status" value="1"/>
</dbReference>
<name>A0A941GUM9_9CHRO</name>
<dbReference type="GO" id="GO:0016054">
    <property type="term" value="P:organic acid catabolic process"/>
    <property type="evidence" value="ECO:0007669"/>
    <property type="project" value="UniProtKB-ARBA"/>
</dbReference>
<evidence type="ECO:0000313" key="2">
    <source>
        <dbReference type="EMBL" id="MBR8828752.1"/>
    </source>
</evidence>
<dbReference type="EMBL" id="JADQBC010000085">
    <property type="protein sequence ID" value="MBR8828752.1"/>
    <property type="molecule type" value="Genomic_DNA"/>
</dbReference>
<accession>A0A941GUM9</accession>
<dbReference type="SUPFAM" id="SSF51735">
    <property type="entry name" value="NAD(P)-binding Rossmann-fold domains"/>
    <property type="match status" value="1"/>
</dbReference>
<dbReference type="AlphaFoldDB" id="A0A941GUM9"/>
<evidence type="ECO:0000259" key="1">
    <source>
        <dbReference type="Pfam" id="PF03446"/>
    </source>
</evidence>
<dbReference type="InterPro" id="IPR006115">
    <property type="entry name" value="6PGDH_NADP-bd"/>
</dbReference>
<gene>
    <name evidence="2" type="ORF">DSM107014_12770</name>
</gene>
<reference evidence="2" key="1">
    <citation type="submission" date="2021-02" db="EMBL/GenBank/DDBJ databases">
        <title>Metagenome analyses of Stigonema ocellatum DSM 106950, Chlorogloea purpurea SAG 13.99 and Gomphosphaeria aponina DSM 107014.</title>
        <authorList>
            <person name="Marter P."/>
            <person name="Huang S."/>
        </authorList>
    </citation>
    <scope>NUCLEOTIDE SEQUENCE</scope>
    <source>
        <strain evidence="2">JP213</strain>
    </source>
</reference>
<dbReference type="Gene3D" id="3.40.50.720">
    <property type="entry name" value="NAD(P)-binding Rossmann-like Domain"/>
    <property type="match status" value="1"/>
</dbReference>
<dbReference type="Proteomes" id="UP000767446">
    <property type="component" value="Unassembled WGS sequence"/>
</dbReference>
<comment type="caution">
    <text evidence="2">The sequence shown here is derived from an EMBL/GenBank/DDBJ whole genome shotgun (WGS) entry which is preliminary data.</text>
</comment>
<dbReference type="PROSITE" id="PS00895">
    <property type="entry name" value="3_HYDROXYISOBUT_DH"/>
    <property type="match status" value="1"/>
</dbReference>
<evidence type="ECO:0000313" key="3">
    <source>
        <dbReference type="Proteomes" id="UP000767446"/>
    </source>
</evidence>
<dbReference type="InterPro" id="IPR002204">
    <property type="entry name" value="3-OH-isobutyrate_DH-rel_CS"/>
</dbReference>
<feature type="non-terminal residue" evidence="2">
    <location>
        <position position="39"/>
    </location>
</feature>